<dbReference type="Proteomes" id="UP000266385">
    <property type="component" value="Unassembled WGS sequence"/>
</dbReference>
<proteinExistence type="predicted"/>
<dbReference type="EMBL" id="QWFX01000016">
    <property type="protein sequence ID" value="RIJ26600.1"/>
    <property type="molecule type" value="Genomic_DNA"/>
</dbReference>
<comment type="caution">
    <text evidence="1">The sequence shown here is derived from an EMBL/GenBank/DDBJ whole genome shotgun (WGS) entry which is preliminary data.</text>
</comment>
<evidence type="ECO:0000313" key="2">
    <source>
        <dbReference type="Proteomes" id="UP000266385"/>
    </source>
</evidence>
<organism evidence="1 2">
    <name type="scientific">Henriciella mobilis</name>
    <dbReference type="NCBI Taxonomy" id="2305467"/>
    <lineage>
        <taxon>Bacteria</taxon>
        <taxon>Pseudomonadati</taxon>
        <taxon>Pseudomonadota</taxon>
        <taxon>Alphaproteobacteria</taxon>
        <taxon>Hyphomonadales</taxon>
        <taxon>Hyphomonadaceae</taxon>
        <taxon>Henriciella</taxon>
    </lineage>
</organism>
<dbReference type="AlphaFoldDB" id="A0A399R5K9"/>
<evidence type="ECO:0000313" key="1">
    <source>
        <dbReference type="EMBL" id="RIJ26600.1"/>
    </source>
</evidence>
<dbReference type="RefSeq" id="WP_119377493.1">
    <property type="nucleotide sequence ID" value="NZ_QWFX01000016.1"/>
</dbReference>
<reference evidence="1 2" key="1">
    <citation type="submission" date="2018-08" db="EMBL/GenBank/DDBJ databases">
        <title>Henriciella mobilis sp. nov., isolated from seawater.</title>
        <authorList>
            <person name="Cheng H."/>
            <person name="Wu Y.-H."/>
            <person name="Xu X.-W."/>
            <person name="Guo L.-L."/>
        </authorList>
    </citation>
    <scope>NUCLEOTIDE SEQUENCE [LARGE SCALE GENOMIC DNA]</scope>
    <source>
        <strain evidence="1 2">JN25</strain>
    </source>
</reference>
<protein>
    <submittedName>
        <fullName evidence="1">Uncharacterized protein</fullName>
    </submittedName>
</protein>
<gene>
    <name evidence="1" type="ORF">D1223_16705</name>
</gene>
<name>A0A399R5K9_9PROT</name>
<sequence>MSRPKAGDILQLDLGDGQKGYVQVSEAGLLIAFDVMTPADLAPEVLKDLDVVFAVHVRDDDLHRERWPVIGHMDVPGDLKGHPLMFRQDASTGRLSIAHPGLPGGEKAATLKECIGLERATVWSAAAVEERLRDHFAGRENRWLQELAIDLQRVPEDQLR</sequence>
<keyword evidence="2" id="KW-1185">Reference proteome</keyword>
<accession>A0A399R5K9</accession>
<dbReference type="OrthoDB" id="3523981at2"/>